<keyword evidence="4 12" id="KW-0479">Metal-binding</keyword>
<dbReference type="NCBIfam" id="TIGR00392">
    <property type="entry name" value="ileS"/>
    <property type="match status" value="1"/>
</dbReference>
<comment type="cofactor">
    <cofactor evidence="12">
        <name>Zn(2+)</name>
        <dbReference type="ChEBI" id="CHEBI:29105"/>
    </cofactor>
</comment>
<dbReference type="InterPro" id="IPR013155">
    <property type="entry name" value="M/V/L/I-tRNA-synth_anticd-bd"/>
</dbReference>
<dbReference type="InterPro" id="IPR001412">
    <property type="entry name" value="aa-tRNA-synth_I_CS"/>
</dbReference>
<dbReference type="GO" id="GO:0005737">
    <property type="term" value="C:cytoplasm"/>
    <property type="evidence" value="ECO:0007669"/>
    <property type="project" value="UniProtKB-SubCell"/>
</dbReference>
<evidence type="ECO:0000256" key="7">
    <source>
        <dbReference type="ARBA" id="ARBA00022840"/>
    </source>
</evidence>
<feature type="domain" description="Methionyl/Valyl/Leucyl/Isoleucyl-tRNA synthetase anticodon-binding" evidence="14">
    <location>
        <begin position="725"/>
        <end position="876"/>
    </location>
</feature>
<dbReference type="GO" id="GO:0000049">
    <property type="term" value="F:tRNA binding"/>
    <property type="evidence" value="ECO:0007669"/>
    <property type="project" value="InterPro"/>
</dbReference>
<dbReference type="Proteomes" id="UP001289135">
    <property type="component" value="Unassembled WGS sequence"/>
</dbReference>
<keyword evidence="2 12" id="KW-0963">Cytoplasm</keyword>
<evidence type="ECO:0000256" key="6">
    <source>
        <dbReference type="ARBA" id="ARBA00022833"/>
    </source>
</evidence>
<dbReference type="GO" id="GO:0006428">
    <property type="term" value="P:isoleucyl-tRNA aminoacylation"/>
    <property type="evidence" value="ECO:0007669"/>
    <property type="project" value="UniProtKB-UniRule"/>
</dbReference>
<keyword evidence="8 12" id="KW-0648">Protein biosynthesis</keyword>
<evidence type="ECO:0000313" key="15">
    <source>
        <dbReference type="EMBL" id="MDZ5760916.1"/>
    </source>
</evidence>
<gene>
    <name evidence="12" type="primary">ileS</name>
    <name evidence="15" type="ORF">Lyticum_00072</name>
</gene>
<evidence type="ECO:0000313" key="16">
    <source>
        <dbReference type="Proteomes" id="UP001289135"/>
    </source>
</evidence>
<dbReference type="Gene3D" id="3.40.50.620">
    <property type="entry name" value="HUPs"/>
    <property type="match status" value="2"/>
</dbReference>
<keyword evidence="9 12" id="KW-0030">Aminoacyl-tRNA synthetase</keyword>
<evidence type="ECO:0000256" key="11">
    <source>
        <dbReference type="ARBA" id="ARBA00048359"/>
    </source>
</evidence>
<evidence type="ECO:0000256" key="9">
    <source>
        <dbReference type="ARBA" id="ARBA00023146"/>
    </source>
</evidence>
<dbReference type="InterPro" id="IPR023586">
    <property type="entry name" value="Ile-tRNA-ligase_type2"/>
</dbReference>
<comment type="function">
    <text evidence="10 12">Catalyzes the attachment of isoleucine to tRNA(Ile). As IleRS can inadvertently accommodate and process structurally similar amino acids such as valine, to avoid such errors it has two additional distinct tRNA(Ile)-dependent editing activities. One activity is designated as 'pretransfer' editing and involves the hydrolysis of activated Val-AMP. The other activity is designated 'posttransfer' editing and involves deacylation of mischarged Val-tRNA(Ile).</text>
</comment>
<evidence type="ECO:0000256" key="1">
    <source>
        <dbReference type="ARBA" id="ARBA00007078"/>
    </source>
</evidence>
<evidence type="ECO:0000256" key="3">
    <source>
        <dbReference type="ARBA" id="ARBA00022598"/>
    </source>
</evidence>
<organism evidence="15 16">
    <name type="scientific">Lyticum sinuosum</name>
    <dbReference type="NCBI Taxonomy" id="1332059"/>
    <lineage>
        <taxon>Bacteria</taxon>
        <taxon>Pseudomonadati</taxon>
        <taxon>Pseudomonadota</taxon>
        <taxon>Alphaproteobacteria</taxon>
        <taxon>Rickettsiales</taxon>
        <taxon>Lyticum</taxon>
    </lineage>
</organism>
<dbReference type="InterPro" id="IPR002300">
    <property type="entry name" value="aa-tRNA-synth_Ia"/>
</dbReference>
<evidence type="ECO:0000256" key="8">
    <source>
        <dbReference type="ARBA" id="ARBA00022917"/>
    </source>
</evidence>
<keyword evidence="6 12" id="KW-0862">Zinc</keyword>
<dbReference type="InterPro" id="IPR033709">
    <property type="entry name" value="Anticodon_Ile_ABEc"/>
</dbReference>
<feature type="short sequence motif" description="'HIGH' region" evidence="12">
    <location>
        <begin position="63"/>
        <end position="73"/>
    </location>
</feature>
<protein>
    <recommendedName>
        <fullName evidence="12">Isoleucine--tRNA ligase</fullName>
        <ecNumber evidence="12">6.1.1.5</ecNumber>
    </recommendedName>
    <alternativeName>
        <fullName evidence="12">Isoleucyl-tRNA synthetase</fullName>
        <shortName evidence="12">IleRS</shortName>
    </alternativeName>
</protein>
<dbReference type="SUPFAM" id="SSF52374">
    <property type="entry name" value="Nucleotidylyl transferase"/>
    <property type="match status" value="1"/>
</dbReference>
<keyword evidence="7 12" id="KW-0067">ATP-binding</keyword>
<dbReference type="CDD" id="cd07961">
    <property type="entry name" value="Anticodon_Ia_Ile_ABEc"/>
    <property type="match status" value="1"/>
</dbReference>
<dbReference type="GO" id="GO:0004822">
    <property type="term" value="F:isoleucine-tRNA ligase activity"/>
    <property type="evidence" value="ECO:0007669"/>
    <property type="project" value="UniProtKB-UniRule"/>
</dbReference>
<dbReference type="Pfam" id="PF08264">
    <property type="entry name" value="Anticodon_1"/>
    <property type="match status" value="1"/>
</dbReference>
<dbReference type="EC" id="6.1.1.5" evidence="12"/>
<comment type="subcellular location">
    <subcellularLocation>
        <location evidence="12">Cytoplasm</location>
    </subcellularLocation>
</comment>
<dbReference type="RefSeq" id="WP_322498351.1">
    <property type="nucleotide sequence ID" value="NZ_JARGYU010000001.1"/>
</dbReference>
<comment type="caution">
    <text evidence="15">The sequence shown here is derived from an EMBL/GenBank/DDBJ whole genome shotgun (WGS) entry which is preliminary data.</text>
</comment>
<keyword evidence="16" id="KW-1185">Reference proteome</keyword>
<reference evidence="15" key="1">
    <citation type="submission" date="2023-02" db="EMBL/GenBank/DDBJ databases">
        <title>Host association and intracellularity evolved multiple times independently in the Rickettsiales.</title>
        <authorList>
            <person name="Castelli M."/>
            <person name="Nardi T."/>
            <person name="Gammuto L."/>
            <person name="Bellinzona G."/>
            <person name="Sabaneyeva E."/>
            <person name="Potekhin A."/>
            <person name="Serra V."/>
            <person name="Petroni G."/>
            <person name="Sassera D."/>
        </authorList>
    </citation>
    <scope>NUCLEOTIDE SEQUENCE</scope>
    <source>
        <strain evidence="15">USBL-36I1</strain>
    </source>
</reference>
<dbReference type="CDD" id="cd00818">
    <property type="entry name" value="IleRS_core"/>
    <property type="match status" value="1"/>
</dbReference>
<evidence type="ECO:0000256" key="12">
    <source>
        <dbReference type="HAMAP-Rule" id="MF_02003"/>
    </source>
</evidence>
<dbReference type="AlphaFoldDB" id="A0AAE4VLE9"/>
<dbReference type="Pfam" id="PF00133">
    <property type="entry name" value="tRNA-synt_1"/>
    <property type="match status" value="1"/>
</dbReference>
<comment type="domain">
    <text evidence="12">IleRS has two distinct active sites: one for aminoacylation and one for editing. The misactivated valine is translocated from the active site to the editing site, which sterically excludes the correctly activated isoleucine. The single editing site contains two valyl binding pockets, one specific for each substrate (Val-AMP or Val-tRNA(Ile)).</text>
</comment>
<dbReference type="EMBL" id="JARGYU010000001">
    <property type="protein sequence ID" value="MDZ5760916.1"/>
    <property type="molecule type" value="Genomic_DNA"/>
</dbReference>
<dbReference type="GO" id="GO:0002161">
    <property type="term" value="F:aminoacyl-tRNA deacylase activity"/>
    <property type="evidence" value="ECO:0007669"/>
    <property type="project" value="InterPro"/>
</dbReference>
<sequence>MKKTSNKNNIFSEYPIYEVNPNFANVEKNIISIWEKNSIFEKSILNPGGKTPKEEYVFYDGPPFANGLPHYGHLLCGYIKDIAGRYHSMLGKRVMRRFGWDCHGLPAEMGVMKEIGISTKFDIEKYGIEKFNQDCRNSVMNFSRDWEEYITRQARWVDYKNPYRTLDIGYMQSVIWAFKQMYNKGLIYQSERIMPYSWACETPVSDFETKMDNSYREKKSKSVVVLFKITELSEKLTDIVKSYSKNKENNNKIQFYALAWTTTPWTLPSNLGLAVGSSIEYSLVFSKNSDICYIIASALIDKYADEIGYDSDSSIVLKCKGEDIAHTRYHPLFKYFIKHNNAFQIMIADFVTIEDGTGIVHIAPGFGEDDYNLCCQYNIEIVCPVDSRGRFTSPVSDFIGEQVFETNDRIIAYLKEQGLWLKTEQYIHNYPHCWRTDTPLIYKAISSWYLKVTAIKDQMIDNNQKINWVPTHIKNGIFGKWIENARDWSISRNRYWGCPIPVWISDDQNYPHTEVYGSIEELEKSFGVKISSLHRPEIDNLVKPNPSDPTGKSQLRRVPEVLDCWFESGSMPFAHVNYPFENKDWFEKNFPADLIVEYIGQTRGWFYTLMVISTALFNKPPFYNCICHGVVLGEGGTKLSKRLKNYADPMIVFEEISSDALRWAMVSSQALRGEEIIINKDADNVKEALRMVIKPFWSAYNFFSTYANIDKINPTFSLNSDEILDHYIITKTIISVNNVKRSMNNYDIISACLEIETILEIINNWYIRRSREKFWQNELSSIKLQAYNTLYTILDLICRISAPLLPLISEAIYLGLHHDNNQENNSVHLISYPNYDDYDIDWDIITNMERIRSACSTALSLRNEYKIKVRQPLSSVIFIGISDNKFNEKLQQLVLDEINVKKWVNLNADQIDKYADRKLILNLHIIGKKIPHKTKEIISALKNQKWKYEDNNLYIADIILEKDMYDFQLIPKNNSDIVCKALPSQDGLVMIETLLNQDLIEEGIARDIIRHIQQLRKNSRFNVMDRIKVKIWVDDDKDNQIIIKAINNWDKYISSQVLSEDIILTTNKLENYKFYTIFDIDKCKIMLSIDNNK</sequence>
<name>A0AAE4VLE9_9RICK</name>
<dbReference type="InterPro" id="IPR014729">
    <property type="entry name" value="Rossmann-like_a/b/a_fold"/>
</dbReference>
<dbReference type="InterPro" id="IPR009080">
    <property type="entry name" value="tRNAsynth_Ia_anticodon-bd"/>
</dbReference>
<evidence type="ECO:0000259" key="13">
    <source>
        <dbReference type="Pfam" id="PF00133"/>
    </source>
</evidence>
<feature type="domain" description="Aminoacyl-tRNA synthetase class Ia" evidence="13">
    <location>
        <begin position="30"/>
        <end position="675"/>
    </location>
</feature>
<dbReference type="GO" id="GO:0005524">
    <property type="term" value="F:ATP binding"/>
    <property type="evidence" value="ECO:0007669"/>
    <property type="project" value="UniProtKB-UniRule"/>
</dbReference>
<keyword evidence="3 12" id="KW-0436">Ligase</keyword>
<dbReference type="PRINTS" id="PR00984">
    <property type="entry name" value="TRNASYNTHILE"/>
</dbReference>
<comment type="catalytic activity">
    <reaction evidence="11 12">
        <text>tRNA(Ile) + L-isoleucine + ATP = L-isoleucyl-tRNA(Ile) + AMP + diphosphate</text>
        <dbReference type="Rhea" id="RHEA:11060"/>
        <dbReference type="Rhea" id="RHEA-COMP:9666"/>
        <dbReference type="Rhea" id="RHEA-COMP:9695"/>
        <dbReference type="ChEBI" id="CHEBI:30616"/>
        <dbReference type="ChEBI" id="CHEBI:33019"/>
        <dbReference type="ChEBI" id="CHEBI:58045"/>
        <dbReference type="ChEBI" id="CHEBI:78442"/>
        <dbReference type="ChEBI" id="CHEBI:78528"/>
        <dbReference type="ChEBI" id="CHEBI:456215"/>
        <dbReference type="EC" id="6.1.1.5"/>
    </reaction>
</comment>
<dbReference type="GO" id="GO:0008270">
    <property type="term" value="F:zinc ion binding"/>
    <property type="evidence" value="ECO:0007669"/>
    <property type="project" value="UniProtKB-UniRule"/>
</dbReference>
<dbReference type="Pfam" id="PF19302">
    <property type="entry name" value="DUF5915"/>
    <property type="match status" value="1"/>
</dbReference>
<proteinExistence type="inferred from homology"/>
<comment type="subunit">
    <text evidence="12">Monomer.</text>
</comment>
<feature type="binding site" evidence="12">
    <location>
        <position position="641"/>
    </location>
    <ligand>
        <name>ATP</name>
        <dbReference type="ChEBI" id="CHEBI:30616"/>
    </ligand>
</feature>
<comment type="similarity">
    <text evidence="1 12">Belongs to the class-I aminoacyl-tRNA synthetase family. IleS type 2 subfamily.</text>
</comment>
<dbReference type="SUPFAM" id="SSF47323">
    <property type="entry name" value="Anticodon-binding domain of a subclass of class I aminoacyl-tRNA synthetases"/>
    <property type="match status" value="1"/>
</dbReference>
<dbReference type="HAMAP" id="MF_02003">
    <property type="entry name" value="Ile_tRNA_synth_type2"/>
    <property type="match status" value="1"/>
</dbReference>
<evidence type="ECO:0000256" key="5">
    <source>
        <dbReference type="ARBA" id="ARBA00022741"/>
    </source>
</evidence>
<dbReference type="PANTHER" id="PTHR42780">
    <property type="entry name" value="SOLEUCYL-TRNA SYNTHETASE"/>
    <property type="match status" value="1"/>
</dbReference>
<evidence type="ECO:0000259" key="14">
    <source>
        <dbReference type="Pfam" id="PF08264"/>
    </source>
</evidence>
<feature type="short sequence motif" description="'KMSKS' region" evidence="12">
    <location>
        <begin position="638"/>
        <end position="642"/>
    </location>
</feature>
<keyword evidence="5 12" id="KW-0547">Nucleotide-binding</keyword>
<dbReference type="Gene3D" id="1.10.730.10">
    <property type="entry name" value="Isoleucyl-tRNA Synthetase, Domain 1"/>
    <property type="match status" value="1"/>
</dbReference>
<dbReference type="PROSITE" id="PS00178">
    <property type="entry name" value="AA_TRNA_LIGASE_I"/>
    <property type="match status" value="1"/>
</dbReference>
<dbReference type="PANTHER" id="PTHR42780:SF1">
    <property type="entry name" value="ISOLEUCINE--TRNA LIGASE, CYTOPLASMIC"/>
    <property type="match status" value="1"/>
</dbReference>
<evidence type="ECO:0000256" key="2">
    <source>
        <dbReference type="ARBA" id="ARBA00022490"/>
    </source>
</evidence>
<dbReference type="InterPro" id="IPR009008">
    <property type="entry name" value="Val/Leu/Ile-tRNA-synth_edit"/>
</dbReference>
<dbReference type="SUPFAM" id="SSF50677">
    <property type="entry name" value="ValRS/IleRS/LeuRS editing domain"/>
    <property type="match status" value="1"/>
</dbReference>
<dbReference type="InterPro" id="IPR002301">
    <property type="entry name" value="Ile-tRNA-ligase"/>
</dbReference>
<evidence type="ECO:0000256" key="10">
    <source>
        <dbReference type="ARBA" id="ARBA00025217"/>
    </source>
</evidence>
<dbReference type="FunFam" id="3.40.50.620:FF:000075">
    <property type="entry name" value="Isoleucine--tRNA ligase"/>
    <property type="match status" value="1"/>
</dbReference>
<evidence type="ECO:0000256" key="4">
    <source>
        <dbReference type="ARBA" id="ARBA00022723"/>
    </source>
</evidence>
<accession>A0AAE4VLE9</accession>